<evidence type="ECO:0008006" key="4">
    <source>
        <dbReference type="Google" id="ProtNLM"/>
    </source>
</evidence>
<feature type="chain" id="PRO_5023082016" description="Secreted protein" evidence="1">
    <location>
        <begin position="19"/>
        <end position="128"/>
    </location>
</feature>
<evidence type="ECO:0000313" key="2">
    <source>
        <dbReference type="EMBL" id="TFK27299.1"/>
    </source>
</evidence>
<gene>
    <name evidence="2" type="ORF">FA15DRAFT_653761</name>
</gene>
<keyword evidence="3" id="KW-1185">Reference proteome</keyword>
<evidence type="ECO:0000256" key="1">
    <source>
        <dbReference type="SAM" id="SignalP"/>
    </source>
</evidence>
<accession>A0A5C3L2R2</accession>
<name>A0A5C3L2R2_COPMA</name>
<evidence type="ECO:0000313" key="3">
    <source>
        <dbReference type="Proteomes" id="UP000307440"/>
    </source>
</evidence>
<dbReference type="AlphaFoldDB" id="A0A5C3L2R2"/>
<dbReference type="Proteomes" id="UP000307440">
    <property type="component" value="Unassembled WGS sequence"/>
</dbReference>
<dbReference type="EMBL" id="ML210166">
    <property type="protein sequence ID" value="TFK27299.1"/>
    <property type="molecule type" value="Genomic_DNA"/>
</dbReference>
<reference evidence="2 3" key="1">
    <citation type="journal article" date="2019" name="Nat. Ecol. Evol.">
        <title>Megaphylogeny resolves global patterns of mushroom evolution.</title>
        <authorList>
            <person name="Varga T."/>
            <person name="Krizsan K."/>
            <person name="Foldi C."/>
            <person name="Dima B."/>
            <person name="Sanchez-Garcia M."/>
            <person name="Sanchez-Ramirez S."/>
            <person name="Szollosi G.J."/>
            <person name="Szarkandi J.G."/>
            <person name="Papp V."/>
            <person name="Albert L."/>
            <person name="Andreopoulos W."/>
            <person name="Angelini C."/>
            <person name="Antonin V."/>
            <person name="Barry K.W."/>
            <person name="Bougher N.L."/>
            <person name="Buchanan P."/>
            <person name="Buyck B."/>
            <person name="Bense V."/>
            <person name="Catcheside P."/>
            <person name="Chovatia M."/>
            <person name="Cooper J."/>
            <person name="Damon W."/>
            <person name="Desjardin D."/>
            <person name="Finy P."/>
            <person name="Geml J."/>
            <person name="Haridas S."/>
            <person name="Hughes K."/>
            <person name="Justo A."/>
            <person name="Karasinski D."/>
            <person name="Kautmanova I."/>
            <person name="Kiss B."/>
            <person name="Kocsube S."/>
            <person name="Kotiranta H."/>
            <person name="LaButti K.M."/>
            <person name="Lechner B.E."/>
            <person name="Liimatainen K."/>
            <person name="Lipzen A."/>
            <person name="Lukacs Z."/>
            <person name="Mihaltcheva S."/>
            <person name="Morgado L.N."/>
            <person name="Niskanen T."/>
            <person name="Noordeloos M.E."/>
            <person name="Ohm R.A."/>
            <person name="Ortiz-Santana B."/>
            <person name="Ovrebo C."/>
            <person name="Racz N."/>
            <person name="Riley R."/>
            <person name="Savchenko A."/>
            <person name="Shiryaev A."/>
            <person name="Soop K."/>
            <person name="Spirin V."/>
            <person name="Szebenyi C."/>
            <person name="Tomsovsky M."/>
            <person name="Tulloss R.E."/>
            <person name="Uehling J."/>
            <person name="Grigoriev I.V."/>
            <person name="Vagvolgyi C."/>
            <person name="Papp T."/>
            <person name="Martin F.M."/>
            <person name="Miettinen O."/>
            <person name="Hibbett D.S."/>
            <person name="Nagy L.G."/>
        </authorList>
    </citation>
    <scope>NUCLEOTIDE SEQUENCE [LARGE SCALE GENOMIC DNA]</scope>
    <source>
        <strain evidence="2 3">CBS 121175</strain>
    </source>
</reference>
<keyword evidence="1" id="KW-0732">Signal</keyword>
<organism evidence="2 3">
    <name type="scientific">Coprinopsis marcescibilis</name>
    <name type="common">Agaric fungus</name>
    <name type="synonym">Psathyrella marcescibilis</name>
    <dbReference type="NCBI Taxonomy" id="230819"/>
    <lineage>
        <taxon>Eukaryota</taxon>
        <taxon>Fungi</taxon>
        <taxon>Dikarya</taxon>
        <taxon>Basidiomycota</taxon>
        <taxon>Agaricomycotina</taxon>
        <taxon>Agaricomycetes</taxon>
        <taxon>Agaricomycetidae</taxon>
        <taxon>Agaricales</taxon>
        <taxon>Agaricineae</taxon>
        <taxon>Psathyrellaceae</taxon>
        <taxon>Coprinopsis</taxon>
    </lineage>
</organism>
<sequence>MLVRLWVTLLALGDGITSDLIQCVLTQMGGILVRNSRLGLREKFCLLKTSLRLLKTEDACLWICQGTLWGFGTVPIRDGARRCRKRKSAAGGELGIEFTPSLYLLLEQTNSTLGFNNIPVQEYDVTSL</sequence>
<feature type="signal peptide" evidence="1">
    <location>
        <begin position="1"/>
        <end position="18"/>
    </location>
</feature>
<proteinExistence type="predicted"/>
<protein>
    <recommendedName>
        <fullName evidence="4">Secreted protein</fullName>
    </recommendedName>
</protein>